<evidence type="ECO:0000313" key="2">
    <source>
        <dbReference type="EMBL" id="CDR94913.1"/>
    </source>
</evidence>
<keyword evidence="3" id="KW-1185">Reference proteome</keyword>
<gene>
    <name evidence="2" type="ORF">BBBOND_0200700</name>
</gene>
<dbReference type="AlphaFoldDB" id="A0A061D2T0"/>
<accession>A0A061D2T0</accession>
<evidence type="ECO:0000313" key="3">
    <source>
        <dbReference type="Proteomes" id="UP000033188"/>
    </source>
</evidence>
<proteinExistence type="predicted"/>
<dbReference type="RefSeq" id="XP_012767099.1">
    <property type="nucleotide sequence ID" value="XM_012911645.1"/>
</dbReference>
<dbReference type="EMBL" id="LK391708">
    <property type="protein sequence ID" value="CDR94913.1"/>
    <property type="molecule type" value="Genomic_DNA"/>
</dbReference>
<dbReference type="VEuPathDB" id="PiroplasmaDB:BBBOND_0200700"/>
<name>A0A061D2T0_BABBI</name>
<dbReference type="GeneID" id="24563454"/>
<reference evidence="3" key="1">
    <citation type="submission" date="2014-06" db="EMBL/GenBank/DDBJ databases">
        <authorList>
            <person name="Aslett M."/>
            <person name="De Silva N."/>
        </authorList>
    </citation>
    <scope>NUCLEOTIDE SEQUENCE [LARGE SCALE GENOMIC DNA]</scope>
    <source>
        <strain evidence="3">Bond</strain>
    </source>
</reference>
<feature type="signal peptide" evidence="1">
    <location>
        <begin position="1"/>
        <end position="20"/>
    </location>
</feature>
<dbReference type="KEGG" id="bbig:BBBOND_0200700"/>
<evidence type="ECO:0000256" key="1">
    <source>
        <dbReference type="SAM" id="SignalP"/>
    </source>
</evidence>
<sequence>MCLAILGTTGTWLMLKLMGAQLPWLRLRGLGAAVVVLQLDALEIDVFDVSSSPISVRVDICNAILKDVKIVKPARVIVIVV</sequence>
<keyword evidence="1" id="KW-0732">Signal</keyword>
<protein>
    <submittedName>
        <fullName evidence="2">UDP-3-O-[3-hydroxymyristoyl] N-acetylglucosamine deacetylase</fullName>
    </submittedName>
</protein>
<organism evidence="2 3">
    <name type="scientific">Babesia bigemina</name>
    <dbReference type="NCBI Taxonomy" id="5866"/>
    <lineage>
        <taxon>Eukaryota</taxon>
        <taxon>Sar</taxon>
        <taxon>Alveolata</taxon>
        <taxon>Apicomplexa</taxon>
        <taxon>Aconoidasida</taxon>
        <taxon>Piroplasmida</taxon>
        <taxon>Babesiidae</taxon>
        <taxon>Babesia</taxon>
    </lineage>
</organism>
<dbReference type="Proteomes" id="UP000033188">
    <property type="component" value="Chromosome 2"/>
</dbReference>
<feature type="chain" id="PRO_5001599977" evidence="1">
    <location>
        <begin position="21"/>
        <end position="81"/>
    </location>
</feature>